<evidence type="ECO:0000313" key="8">
    <source>
        <dbReference type="Proteomes" id="UP000435802"/>
    </source>
</evidence>
<keyword evidence="2 4" id="KW-0378">Hydrolase</keyword>
<evidence type="ECO:0000313" key="7">
    <source>
        <dbReference type="EMBL" id="MXN49005.1"/>
    </source>
</evidence>
<protein>
    <submittedName>
        <fullName evidence="7">Beta-mannosidase</fullName>
    </submittedName>
</protein>
<dbReference type="Gene3D" id="3.20.20.80">
    <property type="entry name" value="Glycosidases"/>
    <property type="match status" value="1"/>
</dbReference>
<dbReference type="PANTHER" id="PTHR40079">
    <property type="entry name" value="MANNAN ENDO-1,4-BETA-MANNOSIDASE E-RELATED"/>
    <property type="match status" value="1"/>
</dbReference>
<evidence type="ECO:0000256" key="2">
    <source>
        <dbReference type="ARBA" id="ARBA00022801"/>
    </source>
</evidence>
<feature type="active site" description="Nucleophile" evidence="4">
    <location>
        <position position="257"/>
    </location>
</feature>
<dbReference type="GO" id="GO:0006080">
    <property type="term" value="P:substituted mannan metabolic process"/>
    <property type="evidence" value="ECO:0007669"/>
    <property type="project" value="InterPro"/>
</dbReference>
<sequence>MTNLLKLAVTVFCSGLVIATGVHAASGVSGANVDSRGRFLDKRPVINAGAVTPGAYDPHGDYASDSNSKIEHLFLPWEDVDLATLGAADDYARARGRALLVTVEPWSWARDWRVSPGDLLAGILSGQYDSNMASVCSAAAKLKSPVTIRWAQEMEDADGQFTWAFWKPADYVKAYKRVVDVCRKHLPTAQYMWSPKGEKGLKAYYPGDDYVDVIGLSVFGYQPYDRLEVGRDTTFVERTTPGYDRVKDFGKPVVIAELGYAGSDDYVRAWALEVNKPHTEFPALNAVVYFNDLEVYPWPRKVGRPDWRVADHPLVPLN</sequence>
<keyword evidence="5" id="KW-0732">Signal</keyword>
<organism evidence="7 8">
    <name type="scientific">Shinella kummerowiae</name>
    <dbReference type="NCBI Taxonomy" id="417745"/>
    <lineage>
        <taxon>Bacteria</taxon>
        <taxon>Pseudomonadati</taxon>
        <taxon>Pseudomonadota</taxon>
        <taxon>Alphaproteobacteria</taxon>
        <taxon>Hyphomicrobiales</taxon>
        <taxon>Rhizobiaceae</taxon>
        <taxon>Shinella</taxon>
    </lineage>
</organism>
<keyword evidence="3 4" id="KW-0326">Glycosidase</keyword>
<evidence type="ECO:0000259" key="6">
    <source>
        <dbReference type="PROSITE" id="PS51764"/>
    </source>
</evidence>
<dbReference type="PANTHER" id="PTHR40079:SF4">
    <property type="entry name" value="GH26 DOMAIN-CONTAINING PROTEIN-RELATED"/>
    <property type="match status" value="1"/>
</dbReference>
<dbReference type="EMBL" id="WUMK01000014">
    <property type="protein sequence ID" value="MXN49005.1"/>
    <property type="molecule type" value="Genomic_DNA"/>
</dbReference>
<feature type="chain" id="PRO_5026772378" evidence="5">
    <location>
        <begin position="25"/>
        <end position="318"/>
    </location>
</feature>
<name>A0A6N8SIV3_9HYPH</name>
<keyword evidence="8" id="KW-1185">Reference proteome</keyword>
<dbReference type="InterPro" id="IPR000805">
    <property type="entry name" value="Glyco_hydro_26"/>
</dbReference>
<dbReference type="OrthoDB" id="9816550at2"/>
<gene>
    <name evidence="7" type="ORF">GR138_27770</name>
</gene>
<dbReference type="RefSeq" id="WP_160862483.1">
    <property type="nucleotide sequence ID" value="NZ_WUMK01000014.1"/>
</dbReference>
<dbReference type="AlphaFoldDB" id="A0A6N8SIV3"/>
<feature type="domain" description="GH26" evidence="6">
    <location>
        <begin position="1"/>
        <end position="318"/>
    </location>
</feature>
<reference evidence="7 8" key="1">
    <citation type="submission" date="2019-12" db="EMBL/GenBank/DDBJ databases">
        <title>Shinella kummerowiae sp. nov., a symbiotic bacterium isolated from root nodules of the herbal legume Kummerowia stipulacea.</title>
        <authorList>
            <person name="Gao J."/>
        </authorList>
    </citation>
    <scope>NUCLEOTIDE SEQUENCE [LARGE SCALE GENOMIC DNA]</scope>
    <source>
        <strain evidence="7 8">CCBAU 25048</strain>
    </source>
</reference>
<evidence type="ECO:0000256" key="4">
    <source>
        <dbReference type="PROSITE-ProRule" id="PRU01100"/>
    </source>
</evidence>
<comment type="caution">
    <text evidence="7">The sequence shown here is derived from an EMBL/GenBank/DDBJ whole genome shotgun (WGS) entry which is preliminary data.</text>
</comment>
<evidence type="ECO:0000256" key="3">
    <source>
        <dbReference type="ARBA" id="ARBA00023295"/>
    </source>
</evidence>
<evidence type="ECO:0000256" key="5">
    <source>
        <dbReference type="SAM" id="SignalP"/>
    </source>
</evidence>
<feature type="active site" description="Proton donor" evidence="4">
    <location>
        <position position="153"/>
    </location>
</feature>
<feature type="signal peptide" evidence="5">
    <location>
        <begin position="1"/>
        <end position="24"/>
    </location>
</feature>
<proteinExistence type="inferred from homology"/>
<dbReference type="Proteomes" id="UP000435802">
    <property type="component" value="Unassembled WGS sequence"/>
</dbReference>
<comment type="similarity">
    <text evidence="1 4">Belongs to the glycosyl hydrolase 26 family.</text>
</comment>
<accession>A0A6N8SIV3</accession>
<dbReference type="InterPro" id="IPR022790">
    <property type="entry name" value="GH26_dom"/>
</dbReference>
<evidence type="ECO:0000256" key="1">
    <source>
        <dbReference type="ARBA" id="ARBA00007754"/>
    </source>
</evidence>
<dbReference type="GO" id="GO:0016985">
    <property type="term" value="F:mannan endo-1,4-beta-mannosidase activity"/>
    <property type="evidence" value="ECO:0007669"/>
    <property type="project" value="InterPro"/>
</dbReference>
<dbReference type="SUPFAM" id="SSF51445">
    <property type="entry name" value="(Trans)glycosidases"/>
    <property type="match status" value="1"/>
</dbReference>
<dbReference type="PROSITE" id="PS51764">
    <property type="entry name" value="GH26"/>
    <property type="match status" value="1"/>
</dbReference>
<dbReference type="Pfam" id="PF02156">
    <property type="entry name" value="Glyco_hydro_26"/>
    <property type="match status" value="1"/>
</dbReference>
<dbReference type="InterPro" id="IPR017853">
    <property type="entry name" value="GH"/>
</dbReference>